<dbReference type="Proteomes" id="UP000717624">
    <property type="component" value="Unassembled WGS sequence"/>
</dbReference>
<name>A0A939BV11_9BACL</name>
<evidence type="ECO:0000256" key="2">
    <source>
        <dbReference type="ARBA" id="ARBA00022692"/>
    </source>
</evidence>
<evidence type="ECO:0000259" key="5">
    <source>
        <dbReference type="Pfam" id="PF06803"/>
    </source>
</evidence>
<dbReference type="RefSeq" id="WP_204518723.1">
    <property type="nucleotide sequence ID" value="NZ_BAABIN010000005.1"/>
</dbReference>
<keyword evidence="2" id="KW-0812">Transmembrane</keyword>
<keyword evidence="7" id="KW-1185">Reference proteome</keyword>
<feature type="domain" description="DUF1232" evidence="5">
    <location>
        <begin position="79"/>
        <end position="115"/>
    </location>
</feature>
<evidence type="ECO:0000313" key="6">
    <source>
        <dbReference type="EMBL" id="MBM7590989.1"/>
    </source>
</evidence>
<proteinExistence type="predicted"/>
<keyword evidence="4" id="KW-0472">Membrane</keyword>
<keyword evidence="3" id="KW-1133">Transmembrane helix</keyword>
<evidence type="ECO:0000256" key="4">
    <source>
        <dbReference type="ARBA" id="ARBA00023136"/>
    </source>
</evidence>
<gene>
    <name evidence="6" type="ORF">JOD01_002601</name>
</gene>
<dbReference type="InterPro" id="IPR010652">
    <property type="entry name" value="DUF1232"/>
</dbReference>
<protein>
    <submittedName>
        <fullName evidence="6">Uncharacterized membrane protein YkvA (DUF1232 family)</fullName>
    </submittedName>
</protein>
<evidence type="ECO:0000313" key="7">
    <source>
        <dbReference type="Proteomes" id="UP000717624"/>
    </source>
</evidence>
<organism evidence="6 7">
    <name type="scientific">Brevibacillus fulvus</name>
    <dbReference type="NCBI Taxonomy" id="1125967"/>
    <lineage>
        <taxon>Bacteria</taxon>
        <taxon>Bacillati</taxon>
        <taxon>Bacillota</taxon>
        <taxon>Bacilli</taxon>
        <taxon>Bacillales</taxon>
        <taxon>Paenibacillaceae</taxon>
        <taxon>Brevibacillus</taxon>
    </lineage>
</organism>
<comment type="caution">
    <text evidence="6">The sequence shown here is derived from an EMBL/GenBank/DDBJ whole genome shotgun (WGS) entry which is preliminary data.</text>
</comment>
<sequence length="173" mass="19748">MNQEQPDNKLPVVQQPKELVPIPLPEEHQRFYDKLRAKIEAFIKERGVQDRVAQFILLAPDLFVVLARLILDKRVPLSAKALAGAVVAYFITPFDFIPEMLTGPVGWLDDVVLAVYALRKILVDVDPQIVKEHWNGQEDLLEVITKVIKAADELVGKKIIRKLEETFFRNGKK</sequence>
<dbReference type="EMBL" id="JAFBEB010000008">
    <property type="protein sequence ID" value="MBM7590989.1"/>
    <property type="molecule type" value="Genomic_DNA"/>
</dbReference>
<evidence type="ECO:0000256" key="1">
    <source>
        <dbReference type="ARBA" id="ARBA00004127"/>
    </source>
</evidence>
<dbReference type="Pfam" id="PF06803">
    <property type="entry name" value="DUF1232"/>
    <property type="match status" value="1"/>
</dbReference>
<comment type="subcellular location">
    <subcellularLocation>
        <location evidence="1">Endomembrane system</location>
        <topology evidence="1">Multi-pass membrane protein</topology>
    </subcellularLocation>
</comment>
<dbReference type="GO" id="GO:0012505">
    <property type="term" value="C:endomembrane system"/>
    <property type="evidence" value="ECO:0007669"/>
    <property type="project" value="UniProtKB-SubCell"/>
</dbReference>
<dbReference type="AlphaFoldDB" id="A0A939BV11"/>
<accession>A0A939BV11</accession>
<reference evidence="6" key="1">
    <citation type="submission" date="2021-01" db="EMBL/GenBank/DDBJ databases">
        <title>Genomic Encyclopedia of Type Strains, Phase IV (KMG-IV): sequencing the most valuable type-strain genomes for metagenomic binning, comparative biology and taxonomic classification.</title>
        <authorList>
            <person name="Goeker M."/>
        </authorList>
    </citation>
    <scope>NUCLEOTIDE SEQUENCE</scope>
    <source>
        <strain evidence="6">DSM 25523</strain>
    </source>
</reference>
<evidence type="ECO:0000256" key="3">
    <source>
        <dbReference type="ARBA" id="ARBA00022989"/>
    </source>
</evidence>